<proteinExistence type="predicted"/>
<dbReference type="Proteomes" id="UP001162891">
    <property type="component" value="Chromosome"/>
</dbReference>
<accession>A0ABN6N3P0</accession>
<evidence type="ECO:0000313" key="1">
    <source>
        <dbReference type="EMBL" id="BDG06645.1"/>
    </source>
</evidence>
<sequence length="128" mass="14056">MLRSTGHSAVVRVLAAILAACLPVLGSAEFHCERSVEVNASWCQESVMPSVRQVDASAICLDFQKRLAAKCKPSWDQVKSCDEFSRRFADLLVATCLARGVSEKACEDWGNSFAVGPLTRCERKKVSY</sequence>
<protein>
    <submittedName>
        <fullName evidence="1">Uncharacterized protein</fullName>
    </submittedName>
</protein>
<dbReference type="EMBL" id="AP025591">
    <property type="protein sequence ID" value="BDG06645.1"/>
    <property type="molecule type" value="Genomic_DNA"/>
</dbReference>
<dbReference type="RefSeq" id="WP_248357102.1">
    <property type="nucleotide sequence ID" value="NZ_AP025591.1"/>
</dbReference>
<gene>
    <name evidence="1" type="ORF">AMOR_56410</name>
</gene>
<name>A0ABN6N3P0_9BACT</name>
<reference evidence="2" key="1">
    <citation type="journal article" date="2022" name="Int. J. Syst. Evol. Microbiol.">
        <title>Anaeromyxobacter oryzae sp. nov., Anaeromyxobacter diazotrophicus sp. nov. and Anaeromyxobacter paludicola sp. nov., isolated from paddy soils.</title>
        <authorList>
            <person name="Itoh H."/>
            <person name="Xu Z."/>
            <person name="Mise K."/>
            <person name="Masuda Y."/>
            <person name="Ushijima N."/>
            <person name="Hayakawa C."/>
            <person name="Shiratori Y."/>
            <person name="Senoo K."/>
        </authorList>
    </citation>
    <scope>NUCLEOTIDE SEQUENCE [LARGE SCALE GENOMIC DNA]</scope>
    <source>
        <strain evidence="2">Red232</strain>
    </source>
</reference>
<evidence type="ECO:0000313" key="2">
    <source>
        <dbReference type="Proteomes" id="UP001162891"/>
    </source>
</evidence>
<organism evidence="1 2">
    <name type="scientific">Anaeromyxobacter oryzae</name>
    <dbReference type="NCBI Taxonomy" id="2918170"/>
    <lineage>
        <taxon>Bacteria</taxon>
        <taxon>Pseudomonadati</taxon>
        <taxon>Myxococcota</taxon>
        <taxon>Myxococcia</taxon>
        <taxon>Myxococcales</taxon>
        <taxon>Cystobacterineae</taxon>
        <taxon>Anaeromyxobacteraceae</taxon>
        <taxon>Anaeromyxobacter</taxon>
    </lineage>
</organism>
<keyword evidence="2" id="KW-1185">Reference proteome</keyword>